<feature type="domain" description="Synapsin ATP-binding" evidence="2">
    <location>
        <begin position="1"/>
        <end position="73"/>
    </location>
</feature>
<feature type="region of interest" description="Disordered" evidence="1">
    <location>
        <begin position="74"/>
        <end position="188"/>
    </location>
</feature>
<evidence type="ECO:0000313" key="4">
    <source>
        <dbReference type="Proteomes" id="UP001152799"/>
    </source>
</evidence>
<gene>
    <name evidence="3" type="ORF">CEUTPL_LOCUS4548</name>
</gene>
<sequence>MLEQISMPERYKTWLDEMSDLFGGLDICALEVVVGKDGKEYIIEINDSALTLLGDSQEEDRRHIADLVASRMSAVCRPRSPPPGEEPPPVPPPVGPRGILSSISSLTHGDVPPPTAATEHPTLGSVGRRDSQVSQTSTASGGAGGRLPEPPPRPFQRQGSQQSATGGEDTEDTMKNLRKTFAGIFGDM</sequence>
<reference evidence="3" key="1">
    <citation type="submission" date="2022-01" db="EMBL/GenBank/DDBJ databases">
        <authorList>
            <person name="King R."/>
        </authorList>
    </citation>
    <scope>NUCLEOTIDE SEQUENCE</scope>
</reference>
<dbReference type="Proteomes" id="UP001152799">
    <property type="component" value="Chromosome 16"/>
</dbReference>
<proteinExistence type="predicted"/>
<dbReference type="PANTHER" id="PTHR10841:SF17">
    <property type="entry name" value="SYNAPSIN"/>
    <property type="match status" value="1"/>
</dbReference>
<dbReference type="EMBL" id="OU892292">
    <property type="protein sequence ID" value="CAG9763898.1"/>
    <property type="molecule type" value="Genomic_DNA"/>
</dbReference>
<name>A0A9N9QLR0_9CUCU</name>
<dbReference type="GO" id="GO:0007269">
    <property type="term" value="P:neurotransmitter secretion"/>
    <property type="evidence" value="ECO:0007669"/>
    <property type="project" value="TreeGrafter"/>
</dbReference>
<dbReference type="AlphaFoldDB" id="A0A9N9QLR0"/>
<organism evidence="3 4">
    <name type="scientific">Ceutorhynchus assimilis</name>
    <name type="common">cabbage seed weevil</name>
    <dbReference type="NCBI Taxonomy" id="467358"/>
    <lineage>
        <taxon>Eukaryota</taxon>
        <taxon>Metazoa</taxon>
        <taxon>Ecdysozoa</taxon>
        <taxon>Arthropoda</taxon>
        <taxon>Hexapoda</taxon>
        <taxon>Insecta</taxon>
        <taxon>Pterygota</taxon>
        <taxon>Neoptera</taxon>
        <taxon>Endopterygota</taxon>
        <taxon>Coleoptera</taxon>
        <taxon>Polyphaga</taxon>
        <taxon>Cucujiformia</taxon>
        <taxon>Curculionidae</taxon>
        <taxon>Ceutorhynchinae</taxon>
        <taxon>Ceutorhynchus</taxon>
    </lineage>
</organism>
<keyword evidence="4" id="KW-1185">Reference proteome</keyword>
<dbReference type="OrthoDB" id="10249572at2759"/>
<accession>A0A9N9QLR0</accession>
<dbReference type="InterPro" id="IPR020898">
    <property type="entry name" value="Synapsin_ATP-bd_dom"/>
</dbReference>
<dbReference type="SUPFAM" id="SSF56059">
    <property type="entry name" value="Glutathione synthetase ATP-binding domain-like"/>
    <property type="match status" value="1"/>
</dbReference>
<evidence type="ECO:0000259" key="2">
    <source>
        <dbReference type="Pfam" id="PF02750"/>
    </source>
</evidence>
<evidence type="ECO:0000256" key="1">
    <source>
        <dbReference type="SAM" id="MobiDB-lite"/>
    </source>
</evidence>
<dbReference type="Pfam" id="PF02750">
    <property type="entry name" value="Synapsin_C"/>
    <property type="match status" value="1"/>
</dbReference>
<evidence type="ECO:0000313" key="3">
    <source>
        <dbReference type="EMBL" id="CAG9763898.1"/>
    </source>
</evidence>
<dbReference type="Gene3D" id="3.30.470.20">
    <property type="entry name" value="ATP-grasp fold, B domain"/>
    <property type="match status" value="1"/>
</dbReference>
<protein>
    <recommendedName>
        <fullName evidence="2">Synapsin ATP-binding domain-containing protein</fullName>
    </recommendedName>
</protein>
<feature type="compositionally biased region" description="Pro residues" evidence="1">
    <location>
        <begin position="79"/>
        <end position="95"/>
    </location>
</feature>
<dbReference type="GO" id="GO:0030672">
    <property type="term" value="C:synaptic vesicle membrane"/>
    <property type="evidence" value="ECO:0007669"/>
    <property type="project" value="TreeGrafter"/>
</dbReference>
<dbReference type="PANTHER" id="PTHR10841">
    <property type="entry name" value="SYNAPSIN"/>
    <property type="match status" value="1"/>
</dbReference>